<feature type="transmembrane region" description="Helical" evidence="7">
    <location>
        <begin position="188"/>
        <end position="211"/>
    </location>
</feature>
<feature type="transmembrane region" description="Helical" evidence="7">
    <location>
        <begin position="34"/>
        <end position="55"/>
    </location>
</feature>
<dbReference type="Pfam" id="PF00892">
    <property type="entry name" value="EamA"/>
    <property type="match status" value="2"/>
</dbReference>
<dbReference type="InterPro" id="IPR037185">
    <property type="entry name" value="EmrE-like"/>
</dbReference>
<feature type="transmembrane region" description="Helical" evidence="7">
    <location>
        <begin position="132"/>
        <end position="150"/>
    </location>
</feature>
<dbReference type="InterPro" id="IPR000620">
    <property type="entry name" value="EamA_dom"/>
</dbReference>
<evidence type="ECO:0000313" key="9">
    <source>
        <dbReference type="EMBL" id="AEN99699.1"/>
    </source>
</evidence>
<feature type="domain" description="EamA" evidence="8">
    <location>
        <begin position="158"/>
        <end position="288"/>
    </location>
</feature>
<dbReference type="InterPro" id="IPR050638">
    <property type="entry name" value="AA-Vitamin_Transporters"/>
</dbReference>
<proteinExistence type="inferred from homology"/>
<evidence type="ECO:0000259" key="8">
    <source>
        <dbReference type="Pfam" id="PF00892"/>
    </source>
</evidence>
<feature type="transmembrane region" description="Helical" evidence="7">
    <location>
        <begin position="101"/>
        <end position="120"/>
    </location>
</feature>
<name>G2KW28_FRUST</name>
<reference evidence="9 10" key="1">
    <citation type="journal article" date="2011" name="Microb. Cell Fact.">
        <title>Genomic analysis reveals Lactobacillus sanfranciscensis as stable element in traditional sourdoughs.</title>
        <authorList>
            <person name="Vogel R.F."/>
            <person name="Pavlovic M."/>
            <person name="Ehrmann M.A."/>
            <person name="Wiezer A."/>
            <person name="Liesegang H."/>
            <person name="Offschanka S."/>
            <person name="Voget S."/>
            <person name="Angelov A."/>
            <person name="Bocker G."/>
            <person name="Liebl W."/>
        </authorList>
    </citation>
    <scope>NUCLEOTIDE SEQUENCE [LARGE SCALE GENOMIC DNA]</scope>
    <source>
        <strain evidence="9 10">TMW 1.1304</strain>
    </source>
</reference>
<keyword evidence="5 7" id="KW-1133">Transmembrane helix</keyword>
<dbReference type="KEGG" id="lsn:LSA_13460"/>
<accession>G2KW28</accession>
<dbReference type="PANTHER" id="PTHR32322:SF18">
    <property type="entry name" value="S-ADENOSYLMETHIONINE_S-ADENOSYLHOMOCYSTEINE TRANSPORTER"/>
    <property type="match status" value="1"/>
</dbReference>
<evidence type="ECO:0000256" key="4">
    <source>
        <dbReference type="ARBA" id="ARBA00022692"/>
    </source>
</evidence>
<keyword evidence="6 7" id="KW-0472">Membrane</keyword>
<evidence type="ECO:0000256" key="7">
    <source>
        <dbReference type="SAM" id="Phobius"/>
    </source>
</evidence>
<feature type="transmembrane region" description="Helical" evidence="7">
    <location>
        <begin position="217"/>
        <end position="237"/>
    </location>
</feature>
<feature type="transmembrane region" description="Helical" evidence="7">
    <location>
        <begin position="156"/>
        <end position="176"/>
    </location>
</feature>
<keyword evidence="4 7" id="KW-0812">Transmembrane</keyword>
<dbReference type="OrthoDB" id="9810818at2"/>
<dbReference type="PANTHER" id="PTHR32322">
    <property type="entry name" value="INNER MEMBRANE TRANSPORTER"/>
    <property type="match status" value="1"/>
</dbReference>
<keyword evidence="3" id="KW-1003">Cell membrane</keyword>
<evidence type="ECO:0000256" key="3">
    <source>
        <dbReference type="ARBA" id="ARBA00022475"/>
    </source>
</evidence>
<dbReference type="RefSeq" id="WP_014082544.1">
    <property type="nucleotide sequence ID" value="NC_015978.1"/>
</dbReference>
<comment type="subcellular location">
    <subcellularLocation>
        <location evidence="1">Cell membrane</location>
        <topology evidence="1">Multi-pass membrane protein</topology>
    </subcellularLocation>
</comment>
<feature type="transmembrane region" description="Helical" evidence="7">
    <location>
        <begin position="274"/>
        <end position="292"/>
    </location>
</feature>
<dbReference type="EMBL" id="CP002461">
    <property type="protein sequence ID" value="AEN99699.1"/>
    <property type="molecule type" value="Genomic_DNA"/>
</dbReference>
<keyword evidence="10" id="KW-1185">Reference proteome</keyword>
<evidence type="ECO:0000313" key="10">
    <source>
        <dbReference type="Proteomes" id="UP000001285"/>
    </source>
</evidence>
<dbReference type="AlphaFoldDB" id="G2KW28"/>
<evidence type="ECO:0000256" key="1">
    <source>
        <dbReference type="ARBA" id="ARBA00004651"/>
    </source>
</evidence>
<protein>
    <recommendedName>
        <fullName evidence="8">EamA domain-containing protein</fullName>
    </recommendedName>
</protein>
<dbReference type="GO" id="GO:0005886">
    <property type="term" value="C:plasma membrane"/>
    <property type="evidence" value="ECO:0007669"/>
    <property type="project" value="UniProtKB-SubCell"/>
</dbReference>
<dbReference type="STRING" id="714313.LSA_13460"/>
<organism evidence="9 10">
    <name type="scientific">Fructilactobacillus sanfranciscensis (strain TMW 1.1304)</name>
    <name type="common">Lactobacillus sanfranciscensis</name>
    <dbReference type="NCBI Taxonomy" id="714313"/>
    <lineage>
        <taxon>Bacteria</taxon>
        <taxon>Bacillati</taxon>
        <taxon>Bacillota</taxon>
        <taxon>Bacilli</taxon>
        <taxon>Lactobacillales</taxon>
        <taxon>Lactobacillaceae</taxon>
        <taxon>Fructilactobacillus</taxon>
    </lineage>
</organism>
<evidence type="ECO:0000256" key="6">
    <source>
        <dbReference type="ARBA" id="ARBA00023136"/>
    </source>
</evidence>
<evidence type="ECO:0000256" key="2">
    <source>
        <dbReference type="ARBA" id="ARBA00007362"/>
    </source>
</evidence>
<comment type="similarity">
    <text evidence="2">Belongs to the EamA transporter family.</text>
</comment>
<dbReference type="HOGENOM" id="CLU_033863_19_0_9"/>
<feature type="domain" description="EamA" evidence="8">
    <location>
        <begin position="6"/>
        <end position="145"/>
    </location>
</feature>
<gene>
    <name evidence="9" type="ordered locus">LSA_13460</name>
</gene>
<dbReference type="SUPFAM" id="SSF103481">
    <property type="entry name" value="Multidrug resistance efflux transporter EmrE"/>
    <property type="match status" value="2"/>
</dbReference>
<dbReference type="eggNOG" id="COG0697">
    <property type="taxonomic scope" value="Bacteria"/>
</dbReference>
<dbReference type="Proteomes" id="UP000001285">
    <property type="component" value="Chromosome"/>
</dbReference>
<evidence type="ECO:0000256" key="5">
    <source>
        <dbReference type="ARBA" id="ARBA00022989"/>
    </source>
</evidence>
<feature type="transmembrane region" description="Helical" evidence="7">
    <location>
        <begin position="76"/>
        <end position="95"/>
    </location>
</feature>
<sequence length="297" mass="32277">MKRKQGLILAILGASFWGLSGVSSQFLFKQPFSPIWLVGMRLFVAGLLMLLFAASQPQLKAQTFKIWQSSSSRKQLLLFSFLGFLPAQLAFFLTIGYSNVATAAALQFLNPLFTIVYCTLKKRCLPNRIEMITIGLSLGGTLLLVTNGNFGSLSLAPFALFWGIVSAIGAVFYSLLPQKLLNDYDATIVVGWGMFLGSLPLLPVVFLIALPAFSVPIIINIVFVVLVGTLLASLAYIKSLAFLPAATTQMLGSFEPLTATLACMLVLQDKLGRFEILGMVLIVSVVFIQFGFSKLQA</sequence>